<dbReference type="Proteomes" id="UP000317494">
    <property type="component" value="Unassembled WGS sequence"/>
</dbReference>
<organism evidence="1 2">
    <name type="scientific">Synchytrium endobioticum</name>
    <dbReference type="NCBI Taxonomy" id="286115"/>
    <lineage>
        <taxon>Eukaryota</taxon>
        <taxon>Fungi</taxon>
        <taxon>Fungi incertae sedis</taxon>
        <taxon>Chytridiomycota</taxon>
        <taxon>Chytridiomycota incertae sedis</taxon>
        <taxon>Chytridiomycetes</taxon>
        <taxon>Synchytriales</taxon>
        <taxon>Synchytriaceae</taxon>
        <taxon>Synchytrium</taxon>
    </lineage>
</organism>
<keyword evidence="2" id="KW-1185">Reference proteome</keyword>
<gene>
    <name evidence="1" type="ORF">SeMB42_g05551</name>
</gene>
<name>A0A507CQQ7_9FUNG</name>
<comment type="caution">
    <text evidence="1">The sequence shown here is derived from an EMBL/GenBank/DDBJ whole genome shotgun (WGS) entry which is preliminary data.</text>
</comment>
<reference evidence="1 2" key="1">
    <citation type="journal article" date="2019" name="Sci. Rep.">
        <title>Comparative genomics of chytrid fungi reveal insights into the obligate biotrophic and pathogenic lifestyle of Synchytrium endobioticum.</title>
        <authorList>
            <person name="van de Vossenberg B.T.L.H."/>
            <person name="Warris S."/>
            <person name="Nguyen H.D.T."/>
            <person name="van Gent-Pelzer M.P.E."/>
            <person name="Joly D.L."/>
            <person name="van de Geest H.C."/>
            <person name="Bonants P.J.M."/>
            <person name="Smith D.S."/>
            <person name="Levesque C.A."/>
            <person name="van der Lee T.A.J."/>
        </authorList>
    </citation>
    <scope>NUCLEOTIDE SEQUENCE [LARGE SCALE GENOMIC DNA]</scope>
    <source>
        <strain evidence="1 2">MB42</strain>
    </source>
</reference>
<dbReference type="EMBL" id="QEAN01000269">
    <property type="protein sequence ID" value="TPX41486.1"/>
    <property type="molecule type" value="Genomic_DNA"/>
</dbReference>
<proteinExistence type="predicted"/>
<dbReference type="AlphaFoldDB" id="A0A507CQQ7"/>
<evidence type="ECO:0000313" key="1">
    <source>
        <dbReference type="EMBL" id="TPX41486.1"/>
    </source>
</evidence>
<accession>A0A507CQQ7</accession>
<sequence>MTDSIDQVKAQQVNPCAEHYNQALQENKNTRGGQPSAVEQNYHLSQRCSHGSIDLQEIGDHGAERTYTLHQLSHIYVSRSSPCSKSKGVPQDVN</sequence>
<evidence type="ECO:0000313" key="2">
    <source>
        <dbReference type="Proteomes" id="UP000317494"/>
    </source>
</evidence>
<protein>
    <submittedName>
        <fullName evidence="1">Uncharacterized protein</fullName>
    </submittedName>
</protein>
<dbReference type="VEuPathDB" id="FungiDB:SeMB42_g05551"/>